<sequence length="550" mass="59739">MEQNKIHLSFLRSLYLITSLLFFFPKLTFSQTAGKYLVVFKDKNNSPYSTDKPLAFLSQRSVARRERQKIAFTSKDLPVNPAYLQAVKNTGAKVIYTSRWMNAALIQCSSTVLSSVLSLSSVKGLAVNMALDNPATRSGRKASKFETLATNSLDYGLATTQNKMIGVDKMHDEGFRGEGMLIAILDAGFRNANTITALKPIFDENRIVGTYDFVENNQSVYDDDSHGTNVLSCIGAYSPAGMIGTAYKASFLLLRSEDSSSEYLIEEANWLFAVEYADSVGVDLINSSLGYTEFDNATMNHTYADMNGKTTIAAKAAAWAASVGIICVISAGNDGNGSWRYISTPADADSVLTVGAVDAQNTYAIFSSIGPSSDGRVKPDVVAMGQSVAVVSPNGNVITSQGTSFSSPILCGMVAGFWQANPTLTAIQVIERIRKSGHQYNQPDERLGYGIPDFVRANTNEVVLAVEDENNSLFSVYPNPSSSDITIQIKDSRLSNYFSSLMDITGKTLMYQEVNTATFKMSLANLAVGTYFLRIGNDAKSTLMKVLKVN</sequence>
<dbReference type="RefSeq" id="WP_323295089.1">
    <property type="nucleotide sequence ID" value="NZ_JAYFUM010000002.1"/>
</dbReference>
<dbReference type="PRINTS" id="PR00723">
    <property type="entry name" value="SUBTILISIN"/>
</dbReference>
<comment type="similarity">
    <text evidence="1 5">Belongs to the peptidase S8 family.</text>
</comment>
<dbReference type="Gene3D" id="3.40.50.200">
    <property type="entry name" value="Peptidase S8/S53 domain"/>
    <property type="match status" value="1"/>
</dbReference>
<dbReference type="PROSITE" id="PS00136">
    <property type="entry name" value="SUBTILASE_ASP"/>
    <property type="match status" value="1"/>
</dbReference>
<keyword evidence="4 5" id="KW-0720">Serine protease</keyword>
<evidence type="ECO:0000256" key="3">
    <source>
        <dbReference type="ARBA" id="ARBA00022801"/>
    </source>
</evidence>
<proteinExistence type="inferred from homology"/>
<dbReference type="PANTHER" id="PTHR43806:SF67">
    <property type="entry name" value="EGF-LIKE DOMAIN-CONTAINING PROTEIN"/>
    <property type="match status" value="1"/>
</dbReference>
<dbReference type="PANTHER" id="PTHR43806">
    <property type="entry name" value="PEPTIDASE S8"/>
    <property type="match status" value="1"/>
</dbReference>
<dbReference type="CDD" id="cd07493">
    <property type="entry name" value="Peptidases_S8_9"/>
    <property type="match status" value="1"/>
</dbReference>
<dbReference type="InterPro" id="IPR050131">
    <property type="entry name" value="Peptidase_S8_subtilisin-like"/>
</dbReference>
<feature type="domain" description="Secretion system C-terminal sorting" evidence="7">
    <location>
        <begin position="476"/>
        <end position="546"/>
    </location>
</feature>
<dbReference type="SUPFAM" id="SSF52743">
    <property type="entry name" value="Subtilisin-like"/>
    <property type="match status" value="1"/>
</dbReference>
<dbReference type="PROSITE" id="PS51892">
    <property type="entry name" value="SUBTILASE"/>
    <property type="match status" value="1"/>
</dbReference>
<keyword evidence="2 5" id="KW-0645">Protease</keyword>
<evidence type="ECO:0000313" key="9">
    <source>
        <dbReference type="Proteomes" id="UP001302949"/>
    </source>
</evidence>
<feature type="active site" description="Charge relay system" evidence="5">
    <location>
        <position position="226"/>
    </location>
</feature>
<dbReference type="InterPro" id="IPR026444">
    <property type="entry name" value="Secre_tail"/>
</dbReference>
<protein>
    <submittedName>
        <fullName evidence="8">S8 family serine peptidase</fullName>
    </submittedName>
</protein>
<dbReference type="NCBIfam" id="TIGR04183">
    <property type="entry name" value="Por_Secre_tail"/>
    <property type="match status" value="1"/>
</dbReference>
<dbReference type="EMBL" id="JAYFUM010000002">
    <property type="protein sequence ID" value="MEA5137920.1"/>
    <property type="molecule type" value="Genomic_DNA"/>
</dbReference>
<dbReference type="Pfam" id="PF18962">
    <property type="entry name" value="Por_Secre_tail"/>
    <property type="match status" value="1"/>
</dbReference>
<comment type="caution">
    <text evidence="8">The sequence shown here is derived from an EMBL/GenBank/DDBJ whole genome shotgun (WGS) entry which is preliminary data.</text>
</comment>
<dbReference type="InterPro" id="IPR015500">
    <property type="entry name" value="Peptidase_S8_subtilisin-rel"/>
</dbReference>
<evidence type="ECO:0000259" key="6">
    <source>
        <dbReference type="Pfam" id="PF00082"/>
    </source>
</evidence>
<organism evidence="8 9">
    <name type="scientific">Arcicella rigui</name>
    <dbReference type="NCBI Taxonomy" id="797020"/>
    <lineage>
        <taxon>Bacteria</taxon>
        <taxon>Pseudomonadati</taxon>
        <taxon>Bacteroidota</taxon>
        <taxon>Cytophagia</taxon>
        <taxon>Cytophagales</taxon>
        <taxon>Flectobacillaceae</taxon>
        <taxon>Arcicella</taxon>
    </lineage>
</organism>
<evidence type="ECO:0000256" key="4">
    <source>
        <dbReference type="ARBA" id="ARBA00022825"/>
    </source>
</evidence>
<keyword evidence="3 5" id="KW-0378">Hydrolase</keyword>
<keyword evidence="9" id="KW-1185">Reference proteome</keyword>
<feature type="active site" description="Charge relay system" evidence="5">
    <location>
        <position position="404"/>
    </location>
</feature>
<dbReference type="Pfam" id="PF00082">
    <property type="entry name" value="Peptidase_S8"/>
    <property type="match status" value="1"/>
</dbReference>
<dbReference type="InterPro" id="IPR000209">
    <property type="entry name" value="Peptidase_S8/S53_dom"/>
</dbReference>
<accession>A0ABU5Q524</accession>
<dbReference type="InterPro" id="IPR023827">
    <property type="entry name" value="Peptidase_S8_Asp-AS"/>
</dbReference>
<gene>
    <name evidence="8" type="ORF">VB248_02170</name>
</gene>
<dbReference type="InterPro" id="IPR036852">
    <property type="entry name" value="Peptidase_S8/S53_dom_sf"/>
</dbReference>
<evidence type="ECO:0000313" key="8">
    <source>
        <dbReference type="EMBL" id="MEA5137920.1"/>
    </source>
</evidence>
<evidence type="ECO:0000256" key="5">
    <source>
        <dbReference type="PROSITE-ProRule" id="PRU01240"/>
    </source>
</evidence>
<feature type="domain" description="Peptidase S8/S53" evidence="6">
    <location>
        <begin position="177"/>
        <end position="450"/>
    </location>
</feature>
<feature type="active site" description="Charge relay system" evidence="5">
    <location>
        <position position="186"/>
    </location>
</feature>
<name>A0ABU5Q524_9BACT</name>
<evidence type="ECO:0000256" key="1">
    <source>
        <dbReference type="ARBA" id="ARBA00011073"/>
    </source>
</evidence>
<dbReference type="PIRSF" id="PIRSF037903">
    <property type="entry name" value="Subtilisin_rel_GFO_2223"/>
    <property type="match status" value="1"/>
</dbReference>
<evidence type="ECO:0000256" key="2">
    <source>
        <dbReference type="ARBA" id="ARBA00022670"/>
    </source>
</evidence>
<reference evidence="8 9" key="1">
    <citation type="submission" date="2023-12" db="EMBL/GenBank/DDBJ databases">
        <title>Novel species of the genus Arcicella isolated from rivers.</title>
        <authorList>
            <person name="Lu H."/>
        </authorList>
    </citation>
    <scope>NUCLEOTIDE SEQUENCE [LARGE SCALE GENOMIC DNA]</scope>
    <source>
        <strain evidence="8 9">KCTC 23307</strain>
    </source>
</reference>
<dbReference type="Proteomes" id="UP001302949">
    <property type="component" value="Unassembled WGS sequence"/>
</dbReference>
<evidence type="ECO:0000259" key="7">
    <source>
        <dbReference type="Pfam" id="PF18962"/>
    </source>
</evidence>
<dbReference type="InterPro" id="IPR017317">
    <property type="entry name" value="Pept_S8_subtilisin_bacteroid-2"/>
</dbReference>